<evidence type="ECO:0000313" key="2">
    <source>
        <dbReference type="Proteomes" id="UP000614424"/>
    </source>
</evidence>
<sequence length="140" mass="15523">MRQLTTFLFIVMFLVAGSVSVPRCYVLQPDCPERGTFACPSSGQFVAESGSSGCCGMARKEGPQRQKESLPSGMMTQFKIEKDRHIDVLNIEAPGESLLQKGYSPPSHKTFSSPSVFSRRLAHFHPPPFTIILQKQSFLI</sequence>
<dbReference type="AlphaFoldDB" id="A0A8J6TG82"/>
<dbReference type="EMBL" id="JACNJZ010000167">
    <property type="protein sequence ID" value="MBC8318502.1"/>
    <property type="molecule type" value="Genomic_DNA"/>
</dbReference>
<gene>
    <name evidence="1" type="ORF">H8E41_11395</name>
</gene>
<accession>A0A8J6TG82</accession>
<protein>
    <submittedName>
        <fullName evidence="1">Uncharacterized protein</fullName>
    </submittedName>
</protein>
<proteinExistence type="predicted"/>
<name>A0A8J6TG82_9BACT</name>
<organism evidence="1 2">
    <name type="scientific">Candidatus Desulfobia pelagia</name>
    <dbReference type="NCBI Taxonomy" id="2841692"/>
    <lineage>
        <taxon>Bacteria</taxon>
        <taxon>Pseudomonadati</taxon>
        <taxon>Thermodesulfobacteriota</taxon>
        <taxon>Desulfobulbia</taxon>
        <taxon>Desulfobulbales</taxon>
        <taxon>Desulfobulbaceae</taxon>
        <taxon>Candidatus Desulfobia</taxon>
    </lineage>
</organism>
<dbReference type="Proteomes" id="UP000614424">
    <property type="component" value="Unassembled WGS sequence"/>
</dbReference>
<reference evidence="1 2" key="1">
    <citation type="submission" date="2020-08" db="EMBL/GenBank/DDBJ databases">
        <title>Bridging the membrane lipid divide: bacteria of the FCB group superphylum have the potential to synthesize archaeal ether lipids.</title>
        <authorList>
            <person name="Villanueva L."/>
            <person name="Von Meijenfeldt F.A.B."/>
            <person name="Westbye A.B."/>
            <person name="Yadav S."/>
            <person name="Hopmans E.C."/>
            <person name="Dutilh B.E."/>
            <person name="Sinninghe Damste J.S."/>
        </authorList>
    </citation>
    <scope>NUCLEOTIDE SEQUENCE [LARGE SCALE GENOMIC DNA]</scope>
    <source>
        <strain evidence="1">NIOZ-UU47</strain>
    </source>
</reference>
<comment type="caution">
    <text evidence="1">The sequence shown here is derived from an EMBL/GenBank/DDBJ whole genome shotgun (WGS) entry which is preliminary data.</text>
</comment>
<evidence type="ECO:0000313" key="1">
    <source>
        <dbReference type="EMBL" id="MBC8318502.1"/>
    </source>
</evidence>